<feature type="region of interest" description="Disordered" evidence="1">
    <location>
        <begin position="80"/>
        <end position="181"/>
    </location>
</feature>
<feature type="compositionally biased region" description="Polar residues" evidence="1">
    <location>
        <begin position="774"/>
        <end position="790"/>
    </location>
</feature>
<feature type="compositionally biased region" description="Pro residues" evidence="1">
    <location>
        <begin position="133"/>
        <end position="144"/>
    </location>
</feature>
<reference evidence="3" key="1">
    <citation type="submission" date="2014-04" db="EMBL/GenBank/DDBJ databases">
        <title>Evolutionary Origins and Diversification of the Mycorrhizal Mutualists.</title>
        <authorList>
            <consortium name="DOE Joint Genome Institute"/>
            <consortium name="Mycorrhizal Genomics Consortium"/>
            <person name="Kohler A."/>
            <person name="Kuo A."/>
            <person name="Nagy L.G."/>
            <person name="Floudas D."/>
            <person name="Copeland A."/>
            <person name="Barry K.W."/>
            <person name="Cichocki N."/>
            <person name="Veneault-Fourrey C."/>
            <person name="LaButti K."/>
            <person name="Lindquist E.A."/>
            <person name="Lipzen A."/>
            <person name="Lundell T."/>
            <person name="Morin E."/>
            <person name="Murat C."/>
            <person name="Riley R."/>
            <person name="Ohm R."/>
            <person name="Sun H."/>
            <person name="Tunlid A."/>
            <person name="Henrissat B."/>
            <person name="Grigoriev I.V."/>
            <person name="Hibbett D.S."/>
            <person name="Martin F."/>
        </authorList>
    </citation>
    <scope>NUCLEOTIDE SEQUENCE [LARGE SCALE GENOMIC DNA]</scope>
    <source>
        <strain evidence="3">FD-334 SS-4</strain>
    </source>
</reference>
<feature type="compositionally biased region" description="Basic and acidic residues" evidence="1">
    <location>
        <begin position="641"/>
        <end position="662"/>
    </location>
</feature>
<keyword evidence="3" id="KW-1185">Reference proteome</keyword>
<feature type="region of interest" description="Disordered" evidence="1">
    <location>
        <begin position="636"/>
        <end position="681"/>
    </location>
</feature>
<dbReference type="AlphaFoldDB" id="A0A0D2NEA1"/>
<dbReference type="OrthoDB" id="3263746at2759"/>
<feature type="compositionally biased region" description="Polar residues" evidence="1">
    <location>
        <begin position="331"/>
        <end position="342"/>
    </location>
</feature>
<feature type="region of interest" description="Disordered" evidence="1">
    <location>
        <begin position="702"/>
        <end position="858"/>
    </location>
</feature>
<feature type="region of interest" description="Disordered" evidence="1">
    <location>
        <begin position="1"/>
        <end position="25"/>
    </location>
</feature>
<gene>
    <name evidence="2" type="ORF">HYPSUDRAFT_59061</name>
</gene>
<feature type="compositionally biased region" description="Polar residues" evidence="1">
    <location>
        <begin position="733"/>
        <end position="744"/>
    </location>
</feature>
<proteinExistence type="predicted"/>
<evidence type="ECO:0000313" key="3">
    <source>
        <dbReference type="Proteomes" id="UP000054270"/>
    </source>
</evidence>
<evidence type="ECO:0000256" key="1">
    <source>
        <dbReference type="SAM" id="MobiDB-lite"/>
    </source>
</evidence>
<organism evidence="2 3">
    <name type="scientific">Hypholoma sublateritium (strain FD-334 SS-4)</name>
    <dbReference type="NCBI Taxonomy" id="945553"/>
    <lineage>
        <taxon>Eukaryota</taxon>
        <taxon>Fungi</taxon>
        <taxon>Dikarya</taxon>
        <taxon>Basidiomycota</taxon>
        <taxon>Agaricomycotina</taxon>
        <taxon>Agaricomycetes</taxon>
        <taxon>Agaricomycetidae</taxon>
        <taxon>Agaricales</taxon>
        <taxon>Agaricineae</taxon>
        <taxon>Strophariaceae</taxon>
        <taxon>Hypholoma</taxon>
    </lineage>
</organism>
<accession>A0A0D2NEA1</accession>
<feature type="region of interest" description="Disordered" evidence="1">
    <location>
        <begin position="1167"/>
        <end position="1196"/>
    </location>
</feature>
<feature type="region of interest" description="Disordered" evidence="1">
    <location>
        <begin position="293"/>
        <end position="343"/>
    </location>
</feature>
<sequence length="1268" mass="137594">MSNIPGSRKFAGKLSRYGNADAAPPMAHHSMATAVVREAGPQTQDVIPSGNSSDGQPALCTVRVASGNVDTVPTAVTHSVATDTHNTRPRADQVVQSTTPSIGSKRSHSPESFDPSKHVRVYTTLKNKRGRSPSPPPIQGPLPPHIIRAPVPTPRPDAKRFKADTSKAMSPSLPPLGGRFGSTQRRRFGLMQQDNARKRTVLSSDAILALLVQNNLQDSTTANVGDSAGNPTSVERLDVVEPSLRPAEIDSAPAAMQVVELDLENEDADDHVDNNAADGETSARNPVMTQTVELPPSSANTEGACEGTKLQGSWGNAGAMLSGDPDRGQRMNCSPRHSNAESASAGLQVVELELDSQIMDDSVDHNTDGSVALPGNSGMAAGIEGPSSCLSIELHSEKEDWIDDDVDNSTTENSTASPIVLCSEDDNKAGRENEAGIATSSDLLPTIEVLAPISIASEVDEEENWEDIDDDMFFCEQDTMDADDSEVDMLLKEEEAPLADSSPHLVYDADQEDGQECEVVDDDTHVNAAPTADVILRDEYTTEAACKASLLSTDDTDQKDEEGRDGVHDYAVVNGGPTAGTLPCDEDTTEAAYTASLPNADDVDDEDWEDVDTEVDGGTATGIILIDENTTKTACEPSFVDNKKPSASSKDKAIREEVKADEEVPLSALSPSTGSAPRPKTVRPPFEPFVVGSEVPQRISFFPAMPPAPSAPSSHTTRPQVHSVPAAEAPTHPNHSTQLGNQSPPKLPVAPQDHVSPDIPAASDSHQHQPKTVAPNSESVHQASQVSTTIPGIAHSQLLQPPFPQPPPPHVAPLTPFAQRTPRQSRSQAERNQRKSSSRKALERFQQPADALDVGVPLDNSTTGQVNAVVDEINTDIIMADPINETGDGTHSQGEVDIPEDDDVVRKYKDLVSNPTWLPNYNRISPVNENIGRARRGGVSSPSRIKHTVQHRTKDRIVLQEDIHRLAKELLKLSTGNLRVPSAQEVLLFEKGNGSTVGPRIEDLVLDLDRNGIASSWNKKAAELFVSEFISRKVSPCTDRRVIQEAFNTYLLALQRTYKKQVLMTSADEAAKVSGRDQAKQRAGYNRRSYKLGRRNGSFKEYAHIPGVAEIIDELGHIPVDAMSGDEMDYVDGKAYLINTKCDWRSKDGDDLFDICDALYMSTRFRPDGRPTNGRFPDPRTASTRPDTLPAPAGLPSNLYNTQYLSGLTDEEKRKLDMRPAFKFLIPVELLRIAERYRRVKTRQMMPLSRDHPRLTQYTQPGTSLLKM</sequence>
<feature type="compositionally biased region" description="Polar residues" evidence="1">
    <location>
        <begin position="94"/>
        <end position="104"/>
    </location>
</feature>
<feature type="compositionally biased region" description="Pro residues" evidence="1">
    <location>
        <begin position="801"/>
        <end position="811"/>
    </location>
</feature>
<feature type="compositionally biased region" description="Basic and acidic residues" evidence="1">
    <location>
        <begin position="108"/>
        <end position="117"/>
    </location>
</feature>
<feature type="compositionally biased region" description="Basic and acidic residues" evidence="1">
    <location>
        <begin position="156"/>
        <end position="165"/>
    </location>
</feature>
<evidence type="ECO:0000313" key="2">
    <source>
        <dbReference type="EMBL" id="KJA14981.1"/>
    </source>
</evidence>
<dbReference type="EMBL" id="KN817658">
    <property type="protein sequence ID" value="KJA14981.1"/>
    <property type="molecule type" value="Genomic_DNA"/>
</dbReference>
<dbReference type="Proteomes" id="UP000054270">
    <property type="component" value="Unassembled WGS sequence"/>
</dbReference>
<name>A0A0D2NEA1_HYPSF</name>
<protein>
    <submittedName>
        <fullName evidence="2">Uncharacterized protein</fullName>
    </submittedName>
</protein>